<evidence type="ECO:0000256" key="3">
    <source>
        <dbReference type="ARBA" id="ARBA00022448"/>
    </source>
</evidence>
<dbReference type="InterPro" id="IPR050363">
    <property type="entry name" value="MIP/Aquaporin"/>
</dbReference>
<dbReference type="PANTHER" id="PTHR43829">
    <property type="entry name" value="AQUAPORIN OR AQUAGLYCEROPORIN RELATED"/>
    <property type="match status" value="1"/>
</dbReference>
<keyword evidence="5 8" id="KW-1133">Transmembrane helix</keyword>
<evidence type="ECO:0000256" key="4">
    <source>
        <dbReference type="ARBA" id="ARBA00022692"/>
    </source>
</evidence>
<keyword evidence="3 7" id="KW-0813">Transport</keyword>
<dbReference type="AlphaFoldDB" id="A0A0R1WIM9"/>
<dbReference type="SUPFAM" id="SSF81338">
    <property type="entry name" value="Aquaporin-like"/>
    <property type="match status" value="1"/>
</dbReference>
<dbReference type="eggNOG" id="COG0580">
    <property type="taxonomic scope" value="Bacteria"/>
</dbReference>
<keyword evidence="10" id="KW-1185">Reference proteome</keyword>
<feature type="transmembrane region" description="Helical" evidence="8">
    <location>
        <begin position="37"/>
        <end position="58"/>
    </location>
</feature>
<feature type="transmembrane region" description="Helical" evidence="8">
    <location>
        <begin position="87"/>
        <end position="106"/>
    </location>
</feature>
<evidence type="ECO:0000256" key="6">
    <source>
        <dbReference type="ARBA" id="ARBA00023136"/>
    </source>
</evidence>
<dbReference type="PROSITE" id="PS00221">
    <property type="entry name" value="MIP"/>
    <property type="match status" value="1"/>
</dbReference>
<dbReference type="InterPro" id="IPR000425">
    <property type="entry name" value="MIP"/>
</dbReference>
<evidence type="ECO:0000256" key="5">
    <source>
        <dbReference type="ARBA" id="ARBA00022989"/>
    </source>
</evidence>
<proteinExistence type="inferred from homology"/>
<dbReference type="PRINTS" id="PR00783">
    <property type="entry name" value="MINTRINSICP"/>
</dbReference>
<comment type="caution">
    <text evidence="9">The sequence shown here is derived from an EMBL/GenBank/DDBJ whole genome shotgun (WGS) entry which is preliminary data.</text>
</comment>
<dbReference type="NCBIfam" id="TIGR00861">
    <property type="entry name" value="MIP"/>
    <property type="match status" value="1"/>
</dbReference>
<feature type="transmembrane region" description="Helical" evidence="8">
    <location>
        <begin position="210"/>
        <end position="233"/>
    </location>
</feature>
<gene>
    <name evidence="9" type="ORF">FC40_GL001132</name>
</gene>
<protein>
    <submittedName>
        <fullName evidence="9">Glycerol uptake facilitator protein</fullName>
    </submittedName>
</protein>
<evidence type="ECO:0000313" key="9">
    <source>
        <dbReference type="EMBL" id="KRM17742.1"/>
    </source>
</evidence>
<dbReference type="InterPro" id="IPR022357">
    <property type="entry name" value="MIP_CS"/>
</dbReference>
<organism evidence="9 10">
    <name type="scientific">Ligilactobacillus hayakitensis DSM 18933 = JCM 14209</name>
    <dbReference type="NCBI Taxonomy" id="1423755"/>
    <lineage>
        <taxon>Bacteria</taxon>
        <taxon>Bacillati</taxon>
        <taxon>Bacillota</taxon>
        <taxon>Bacilli</taxon>
        <taxon>Lactobacillales</taxon>
        <taxon>Lactobacillaceae</taxon>
        <taxon>Ligilactobacillus</taxon>
    </lineage>
</organism>
<reference evidence="9 10" key="1">
    <citation type="journal article" date="2015" name="Genome Announc.">
        <title>Expanding the biotechnology potential of lactobacilli through comparative genomics of 213 strains and associated genera.</title>
        <authorList>
            <person name="Sun Z."/>
            <person name="Harris H.M."/>
            <person name="McCann A."/>
            <person name="Guo C."/>
            <person name="Argimon S."/>
            <person name="Zhang W."/>
            <person name="Yang X."/>
            <person name="Jeffery I.B."/>
            <person name="Cooney J.C."/>
            <person name="Kagawa T.F."/>
            <person name="Liu W."/>
            <person name="Song Y."/>
            <person name="Salvetti E."/>
            <person name="Wrobel A."/>
            <person name="Rasinkangas P."/>
            <person name="Parkhill J."/>
            <person name="Rea M.C."/>
            <person name="O'Sullivan O."/>
            <person name="Ritari J."/>
            <person name="Douillard F.P."/>
            <person name="Paul Ross R."/>
            <person name="Yang R."/>
            <person name="Briner A.E."/>
            <person name="Felis G.E."/>
            <person name="de Vos W.M."/>
            <person name="Barrangou R."/>
            <person name="Klaenhammer T.R."/>
            <person name="Caufield P.W."/>
            <person name="Cui Y."/>
            <person name="Zhang H."/>
            <person name="O'Toole P.W."/>
        </authorList>
    </citation>
    <scope>NUCLEOTIDE SEQUENCE [LARGE SCALE GENOMIC DNA]</scope>
    <source>
        <strain evidence="9 10">DSM 18933</strain>
    </source>
</reference>
<dbReference type="GO" id="GO:0015254">
    <property type="term" value="F:glycerol channel activity"/>
    <property type="evidence" value="ECO:0007669"/>
    <property type="project" value="TreeGrafter"/>
</dbReference>
<evidence type="ECO:0000256" key="8">
    <source>
        <dbReference type="SAM" id="Phobius"/>
    </source>
</evidence>
<dbReference type="STRING" id="1423755.FC40_GL001132"/>
<comment type="similarity">
    <text evidence="2 7">Belongs to the MIP/aquaporin (TC 1.A.8) family.</text>
</comment>
<dbReference type="Pfam" id="PF00230">
    <property type="entry name" value="MIP"/>
    <property type="match status" value="1"/>
</dbReference>
<dbReference type="EMBL" id="AZGD01000102">
    <property type="protein sequence ID" value="KRM17742.1"/>
    <property type="molecule type" value="Genomic_DNA"/>
</dbReference>
<feature type="transmembrane region" description="Helical" evidence="8">
    <location>
        <begin position="163"/>
        <end position="184"/>
    </location>
</feature>
<dbReference type="PANTHER" id="PTHR43829:SF9">
    <property type="entry name" value="AQUAPORIN-9"/>
    <property type="match status" value="1"/>
</dbReference>
<dbReference type="Proteomes" id="UP000051054">
    <property type="component" value="Unassembled WGS sequence"/>
</dbReference>
<evidence type="ECO:0000256" key="1">
    <source>
        <dbReference type="ARBA" id="ARBA00004141"/>
    </source>
</evidence>
<dbReference type="PATRIC" id="fig|1423755.3.peg.1191"/>
<feature type="transmembrane region" description="Helical" evidence="8">
    <location>
        <begin position="6"/>
        <end position="25"/>
    </location>
</feature>
<sequence>MSGFLGEFFGTMTLLAFGTGVGASISLNKAFAKGSSWLFVSLAWGLAIAFGVYVAGAFGSEGHINPAITIGLAAFGKLPAAQVFPYLAGQILGAFVGAGLVLVHFFPHFKETKAEEGNNVGVFATGPAIKNNLFNFLSEFIATFFFIFTLLHLGDFTDGLKPLIVGLLIAAIGMSFGSTTGFAVNPARDFGPRLAYALLPVPNKTNANWAYAWVPVLGPICGGLLAAGLTTLVG</sequence>
<dbReference type="GO" id="GO:0005886">
    <property type="term" value="C:plasma membrane"/>
    <property type="evidence" value="ECO:0007669"/>
    <property type="project" value="TreeGrafter"/>
</dbReference>
<dbReference type="InterPro" id="IPR023271">
    <property type="entry name" value="Aquaporin-like"/>
</dbReference>
<dbReference type="Gene3D" id="1.20.1080.10">
    <property type="entry name" value="Glycerol uptake facilitator protein"/>
    <property type="match status" value="1"/>
</dbReference>
<dbReference type="OrthoDB" id="9807293at2"/>
<dbReference type="RefSeq" id="WP_025022798.1">
    <property type="nucleotide sequence ID" value="NZ_AZGD01000102.1"/>
</dbReference>
<keyword evidence="4 7" id="KW-0812">Transmembrane</keyword>
<comment type="subcellular location">
    <subcellularLocation>
        <location evidence="1">Membrane</location>
        <topology evidence="1">Multi-pass membrane protein</topology>
    </subcellularLocation>
</comment>
<evidence type="ECO:0000256" key="7">
    <source>
        <dbReference type="RuleBase" id="RU000477"/>
    </source>
</evidence>
<accession>A0A0R1WIM9</accession>
<evidence type="ECO:0000256" key="2">
    <source>
        <dbReference type="ARBA" id="ARBA00006175"/>
    </source>
</evidence>
<feature type="transmembrane region" description="Helical" evidence="8">
    <location>
        <begin position="133"/>
        <end position="151"/>
    </location>
</feature>
<name>A0A0R1WIM9_9LACO</name>
<evidence type="ECO:0000313" key="10">
    <source>
        <dbReference type="Proteomes" id="UP000051054"/>
    </source>
</evidence>
<keyword evidence="6 8" id="KW-0472">Membrane</keyword>